<dbReference type="Pfam" id="PF01769">
    <property type="entry name" value="MgtE"/>
    <property type="match status" value="1"/>
</dbReference>
<dbReference type="OrthoDB" id="9790355at2"/>
<comment type="subunit">
    <text evidence="9">Homodimer.</text>
</comment>
<evidence type="ECO:0000313" key="11">
    <source>
        <dbReference type="EMBL" id="AVM41708.1"/>
    </source>
</evidence>
<dbReference type="Pfam" id="PF00571">
    <property type="entry name" value="CBS"/>
    <property type="match status" value="2"/>
</dbReference>
<dbReference type="Gene3D" id="1.25.60.10">
    <property type="entry name" value="MgtE N-terminal domain-like"/>
    <property type="match status" value="1"/>
</dbReference>
<dbReference type="Proteomes" id="UP000237947">
    <property type="component" value="Chromosome"/>
</dbReference>
<keyword evidence="5 9" id="KW-0460">Magnesium</keyword>
<dbReference type="PANTHER" id="PTHR43773">
    <property type="entry name" value="MAGNESIUM TRANSPORTER MGTE"/>
    <property type="match status" value="1"/>
</dbReference>
<accession>A0A2S0KKZ5</accession>
<dbReference type="InterPro" id="IPR036739">
    <property type="entry name" value="SLC41_membr_dom_sf"/>
</dbReference>
<dbReference type="AlphaFoldDB" id="A0A2S0KKZ5"/>
<dbReference type="Pfam" id="PF03448">
    <property type="entry name" value="MgtE_N"/>
    <property type="match status" value="1"/>
</dbReference>
<evidence type="ECO:0000256" key="1">
    <source>
        <dbReference type="ARBA" id="ARBA00004141"/>
    </source>
</evidence>
<dbReference type="InterPro" id="IPR006668">
    <property type="entry name" value="Mg_transptr_MgtE_intracell_dom"/>
</dbReference>
<sequence>MENSTYTAESLKALQAHINTMDPVDLAEEFRDLTMTEIAVRMKIMNKDLLADTFALLPSEQKQEIIESLSDEKTMSLIQDLDEDELVDTLQELPANMVRRIMNYLVDDVRRPVINKLLGYPEDSVGSIMSVNFMAVKKNVSPTQALQKIMSSDLDANRLEQIWVTDESLVLIGYVYLADLLRNQDAHLVDLLNSFPASVLATDDQEDAAKIAQKYDISEIPVTDSEGRLVGFIPAEWAIDILHEEYEEDMANIHGIQESDDSPVPYLEKSSFRMAKDRTTWLIICLITATFTGFIIHRYEDLLSAAVVLTSYIPMLMDSGGNAGTQASTTVIRALYAGEVGFKDTLRVILKESTIGLMTGGALVAVNIVRMLILEDVNLAVNLTVGITLLITIVLSKVIGGIMPLIADKFNIDPTVMAGPIITTIVDTMVLLIYFEVASFLIF</sequence>
<feature type="transmembrane region" description="Helical" evidence="9">
    <location>
        <begin position="279"/>
        <end position="299"/>
    </location>
</feature>
<organism evidence="11 12">
    <name type="scientific">Fastidiosipila sanguinis</name>
    <dbReference type="NCBI Taxonomy" id="236753"/>
    <lineage>
        <taxon>Bacteria</taxon>
        <taxon>Bacillati</taxon>
        <taxon>Bacillota</taxon>
        <taxon>Clostridia</taxon>
        <taxon>Eubacteriales</taxon>
        <taxon>Oscillospiraceae</taxon>
        <taxon>Fastidiosipila</taxon>
    </lineage>
</organism>
<keyword evidence="9" id="KW-1003">Cell membrane</keyword>
<dbReference type="InterPro" id="IPR046342">
    <property type="entry name" value="CBS_dom_sf"/>
</dbReference>
<evidence type="ECO:0000256" key="6">
    <source>
        <dbReference type="ARBA" id="ARBA00022989"/>
    </source>
</evidence>
<proteinExistence type="inferred from homology"/>
<dbReference type="RefSeq" id="WP_106011696.1">
    <property type="nucleotide sequence ID" value="NZ_CP027226.1"/>
</dbReference>
<dbReference type="GO" id="GO:0046872">
    <property type="term" value="F:metal ion binding"/>
    <property type="evidence" value="ECO:0007669"/>
    <property type="project" value="UniProtKB-KW"/>
</dbReference>
<dbReference type="Gene3D" id="3.10.580.10">
    <property type="entry name" value="CBS-domain"/>
    <property type="match status" value="1"/>
</dbReference>
<dbReference type="InterPro" id="IPR000644">
    <property type="entry name" value="CBS_dom"/>
</dbReference>
<comment type="function">
    <text evidence="9">Acts as a magnesium transporter.</text>
</comment>
<dbReference type="EMBL" id="CP027226">
    <property type="protein sequence ID" value="AVM41708.1"/>
    <property type="molecule type" value="Genomic_DNA"/>
</dbReference>
<dbReference type="SMART" id="SM00924">
    <property type="entry name" value="MgtE_N"/>
    <property type="match status" value="1"/>
</dbReference>
<comment type="subcellular location">
    <subcellularLocation>
        <location evidence="9">Cell membrane</location>
        <topology evidence="9">Multi-pass membrane protein</topology>
    </subcellularLocation>
    <subcellularLocation>
        <location evidence="1">Membrane</location>
        <topology evidence="1">Multi-pass membrane protein</topology>
    </subcellularLocation>
</comment>
<comment type="similarity">
    <text evidence="2 9">Belongs to the SLC41A transporter family.</text>
</comment>
<dbReference type="InterPro" id="IPR006669">
    <property type="entry name" value="MgtE_transporter"/>
</dbReference>
<evidence type="ECO:0000256" key="3">
    <source>
        <dbReference type="ARBA" id="ARBA00022448"/>
    </source>
</evidence>
<dbReference type="PANTHER" id="PTHR43773:SF1">
    <property type="entry name" value="MAGNESIUM TRANSPORTER MGTE"/>
    <property type="match status" value="1"/>
</dbReference>
<dbReference type="CDD" id="cd04606">
    <property type="entry name" value="CBS_pair_Mg_transporter"/>
    <property type="match status" value="1"/>
</dbReference>
<evidence type="ECO:0000256" key="8">
    <source>
        <dbReference type="PROSITE-ProRule" id="PRU00703"/>
    </source>
</evidence>
<keyword evidence="3 9" id="KW-0813">Transport</keyword>
<dbReference type="SUPFAM" id="SSF54631">
    <property type="entry name" value="CBS-domain pair"/>
    <property type="match status" value="1"/>
</dbReference>
<dbReference type="InterPro" id="IPR038076">
    <property type="entry name" value="MgtE_N_sf"/>
</dbReference>
<reference evidence="12" key="1">
    <citation type="submission" date="2018-02" db="EMBL/GenBank/DDBJ databases">
        <authorList>
            <person name="Holder M.E."/>
            <person name="Ajami N.J."/>
            <person name="Petrosino J.F."/>
        </authorList>
    </citation>
    <scope>NUCLEOTIDE SEQUENCE [LARGE SCALE GENOMIC DNA]</scope>
    <source>
        <strain evidence="12">CCUG 47711</strain>
    </source>
</reference>
<dbReference type="SUPFAM" id="SSF158791">
    <property type="entry name" value="MgtE N-terminal domain-like"/>
    <property type="match status" value="1"/>
</dbReference>
<dbReference type="GO" id="GO:0015095">
    <property type="term" value="F:magnesium ion transmembrane transporter activity"/>
    <property type="evidence" value="ECO:0007669"/>
    <property type="project" value="UniProtKB-UniRule"/>
</dbReference>
<evidence type="ECO:0000256" key="2">
    <source>
        <dbReference type="ARBA" id="ARBA00009749"/>
    </source>
</evidence>
<keyword evidence="6 9" id="KW-1133">Transmembrane helix</keyword>
<evidence type="ECO:0000256" key="7">
    <source>
        <dbReference type="ARBA" id="ARBA00023136"/>
    </source>
</evidence>
<evidence type="ECO:0000256" key="4">
    <source>
        <dbReference type="ARBA" id="ARBA00022692"/>
    </source>
</evidence>
<keyword evidence="9" id="KW-0479">Metal-binding</keyword>
<evidence type="ECO:0000313" key="12">
    <source>
        <dbReference type="Proteomes" id="UP000237947"/>
    </source>
</evidence>
<evidence type="ECO:0000256" key="9">
    <source>
        <dbReference type="RuleBase" id="RU362011"/>
    </source>
</evidence>
<evidence type="ECO:0000256" key="5">
    <source>
        <dbReference type="ARBA" id="ARBA00022842"/>
    </source>
</evidence>
<dbReference type="NCBIfam" id="TIGR00400">
    <property type="entry name" value="mgtE"/>
    <property type="match status" value="1"/>
</dbReference>
<dbReference type="Gene3D" id="1.10.357.20">
    <property type="entry name" value="SLC41 divalent cation transporters, integral membrane domain"/>
    <property type="match status" value="1"/>
</dbReference>
<keyword evidence="12" id="KW-1185">Reference proteome</keyword>
<keyword evidence="7 9" id="KW-0472">Membrane</keyword>
<comment type="caution">
    <text evidence="9">Lacks conserved residue(s) required for the propagation of feature annotation.</text>
</comment>
<gene>
    <name evidence="11" type="primary">mgtE</name>
    <name evidence="11" type="ORF">C5Q98_00010</name>
</gene>
<feature type="transmembrane region" description="Helical" evidence="9">
    <location>
        <begin position="380"/>
        <end position="406"/>
    </location>
</feature>
<feature type="transmembrane region" description="Helical" evidence="9">
    <location>
        <begin position="355"/>
        <end position="373"/>
    </location>
</feature>
<dbReference type="SMART" id="SM00116">
    <property type="entry name" value="CBS"/>
    <property type="match status" value="2"/>
</dbReference>
<protein>
    <recommendedName>
        <fullName evidence="9">Magnesium transporter MgtE</fullName>
    </recommendedName>
</protein>
<feature type="domain" description="CBS" evidence="10">
    <location>
        <begin position="192"/>
        <end position="248"/>
    </location>
</feature>
<dbReference type="InterPro" id="IPR006667">
    <property type="entry name" value="SLC41_membr_dom"/>
</dbReference>
<name>A0A2S0KKZ5_9FIRM</name>
<dbReference type="KEGG" id="fsa:C5Q98_00010"/>
<dbReference type="GO" id="GO:0005886">
    <property type="term" value="C:plasma membrane"/>
    <property type="evidence" value="ECO:0007669"/>
    <property type="project" value="UniProtKB-SubCell"/>
</dbReference>
<keyword evidence="4 9" id="KW-0812">Transmembrane</keyword>
<dbReference type="PROSITE" id="PS51371">
    <property type="entry name" value="CBS"/>
    <property type="match status" value="1"/>
</dbReference>
<keyword evidence="8" id="KW-0129">CBS domain</keyword>
<feature type="transmembrane region" description="Helical" evidence="9">
    <location>
        <begin position="418"/>
        <end position="442"/>
    </location>
</feature>
<evidence type="ECO:0000259" key="10">
    <source>
        <dbReference type="PROSITE" id="PS51371"/>
    </source>
</evidence>
<dbReference type="SUPFAM" id="SSF161093">
    <property type="entry name" value="MgtE membrane domain-like"/>
    <property type="match status" value="1"/>
</dbReference>